<dbReference type="EMBL" id="CAUEEQ010010231">
    <property type="protein sequence ID" value="CAJ0934244.1"/>
    <property type="molecule type" value="Genomic_DNA"/>
</dbReference>
<proteinExistence type="predicted"/>
<dbReference type="Gene3D" id="2.10.50.30">
    <property type="entry name" value="GPCR, family 3, nine cysteines domain"/>
    <property type="match status" value="1"/>
</dbReference>
<dbReference type="InterPro" id="IPR038550">
    <property type="entry name" value="GPCR_3_9-Cys_sf"/>
</dbReference>
<comment type="caution">
    <text evidence="2">The sequence shown here is derived from an EMBL/GenBank/DDBJ whole genome shotgun (WGS) entry which is preliminary data.</text>
</comment>
<feature type="domain" description="GPCR family 3 nine cysteines" evidence="1">
    <location>
        <begin position="34"/>
        <end position="72"/>
    </location>
</feature>
<dbReference type="InterPro" id="IPR000068">
    <property type="entry name" value="GPCR_3_Ca_sens_rcpt-rel"/>
</dbReference>
<sequence>MAVINEWNRRPREVNATLLAFRAPIAQHVTAWSVPVSRCSDHCSPGSWKKVKPTIHTCCYDCIPCSEGEISNITVYQDEDGRE</sequence>
<dbReference type="Pfam" id="PF07562">
    <property type="entry name" value="NCD3G"/>
    <property type="match status" value="1"/>
</dbReference>
<evidence type="ECO:0000313" key="2">
    <source>
        <dbReference type="EMBL" id="CAJ0934244.1"/>
    </source>
</evidence>
<reference evidence="2" key="1">
    <citation type="submission" date="2023-07" db="EMBL/GenBank/DDBJ databases">
        <authorList>
            <person name="Stuckert A."/>
        </authorList>
    </citation>
    <scope>NUCLEOTIDE SEQUENCE</scope>
</reference>
<dbReference type="PANTHER" id="PTHR24061:SF599">
    <property type="entry name" value="G-PROTEIN COUPLED RECEPTORS FAMILY 3 PROFILE DOMAIN-CONTAINING PROTEIN"/>
    <property type="match status" value="1"/>
</dbReference>
<organism evidence="2 3">
    <name type="scientific">Ranitomeya imitator</name>
    <name type="common">mimic poison frog</name>
    <dbReference type="NCBI Taxonomy" id="111125"/>
    <lineage>
        <taxon>Eukaryota</taxon>
        <taxon>Metazoa</taxon>
        <taxon>Chordata</taxon>
        <taxon>Craniata</taxon>
        <taxon>Vertebrata</taxon>
        <taxon>Euteleostomi</taxon>
        <taxon>Amphibia</taxon>
        <taxon>Batrachia</taxon>
        <taxon>Anura</taxon>
        <taxon>Neobatrachia</taxon>
        <taxon>Hyloidea</taxon>
        <taxon>Dendrobatidae</taxon>
        <taxon>Dendrobatinae</taxon>
        <taxon>Ranitomeya</taxon>
    </lineage>
</organism>
<keyword evidence="3" id="KW-1185">Reference proteome</keyword>
<name>A0ABN9LAJ5_9NEOB</name>
<evidence type="ECO:0000313" key="3">
    <source>
        <dbReference type="Proteomes" id="UP001176940"/>
    </source>
</evidence>
<dbReference type="InterPro" id="IPR011500">
    <property type="entry name" value="GPCR_3_9-Cys_dom"/>
</dbReference>
<protein>
    <recommendedName>
        <fullName evidence="1">GPCR family 3 nine cysteines domain-containing protein</fullName>
    </recommendedName>
</protein>
<dbReference type="Proteomes" id="UP001176940">
    <property type="component" value="Unassembled WGS sequence"/>
</dbReference>
<dbReference type="PANTHER" id="PTHR24061">
    <property type="entry name" value="CALCIUM-SENSING RECEPTOR-RELATED"/>
    <property type="match status" value="1"/>
</dbReference>
<gene>
    <name evidence="2" type="ORF">RIMI_LOCUS5857556</name>
</gene>
<accession>A0ABN9LAJ5</accession>
<evidence type="ECO:0000259" key="1">
    <source>
        <dbReference type="Pfam" id="PF07562"/>
    </source>
</evidence>